<dbReference type="Gene3D" id="3.30.200.20">
    <property type="entry name" value="Phosphorylase Kinase, domain 1"/>
    <property type="match status" value="1"/>
</dbReference>
<protein>
    <submittedName>
        <fullName evidence="6">Kinase suppressor of Ras 2 like protein</fullName>
    </submittedName>
</protein>
<dbReference type="InterPro" id="IPR002219">
    <property type="entry name" value="PKC_DAG/PE"/>
</dbReference>
<evidence type="ECO:0000256" key="1">
    <source>
        <dbReference type="ARBA" id="ARBA00022723"/>
    </source>
</evidence>
<sequence length="734" mass="84364">MCQNKARSCPRRSMNDIKKRIKNENLSLVHRRLTRTLSGPRRCVKCQKMVYFSIYRCKLCGELTHKHCLFHANQSCKSSVPDIPIGFPIMKAAECEGYRSPASPREYWLSRQRRHTDSPSSCDAEEAYQNELRHPSPSVAMAGLLKIVQWLSHRKRTREMMGKTSAEKHIKGKFGLHIEDKQTKKKLKTLIKNYQKQVVPPGYYSQYQQQQYLLRTNHEAHINNQQFKTRVVYKQQANEGGSDIMSPRSSVSSYSGSSFMSPASTPDIESVRSRRDKLVKQASIKWERDVIKSSIIANCSPSVTVKKPLEHKTLNEYPKHVTVSPKPSMKLNEASWLAGNKNSLFGHQRNVLESKATTLTFARPPCLSKAKTLSVESREAQNESLCATWPPAGKAGTILEEIVDEEAEADCIEEADENCFTLSDFRSDSQSGEESLKEWYIPFGDIEFRERIRHGRKGDIYKGRWYGEVLIYTIRQSCSQEFNQFLDEVAQMGMIRHENIVLFMGACIEPQRLAVITSMRKGPTLYEYLHLKRHRLPFHSKHNIARQISQGMGYLHAKDIVHKKLNSKNIILECRVKVCIMDHGMADQQLDRGDYGCIPRGHLSYISPELMSSLQIDPPRIYTTNAYTQESDLYAFGSLLYELLAERFAFHDQPPHSIIWQVSSGKSAPLHNFRFINGLKTLIKRCWSQSPEQRPPFSEIGHILQENVSHHRRHSCSEPDLLHHTVFDNKDDIK</sequence>
<dbReference type="InterPro" id="IPR011009">
    <property type="entry name" value="Kinase-like_dom_sf"/>
</dbReference>
<proteinExistence type="predicted"/>
<dbReference type="GO" id="GO:0046872">
    <property type="term" value="F:metal ion binding"/>
    <property type="evidence" value="ECO:0007669"/>
    <property type="project" value="UniProtKB-KW"/>
</dbReference>
<evidence type="ECO:0000259" key="4">
    <source>
        <dbReference type="PROSITE" id="PS50011"/>
    </source>
</evidence>
<keyword evidence="7" id="KW-1185">Reference proteome</keyword>
<dbReference type="Gene3D" id="3.30.60.20">
    <property type="match status" value="1"/>
</dbReference>
<organism evidence="6 7">
    <name type="scientific">Argiope bruennichi</name>
    <name type="common">Wasp spider</name>
    <name type="synonym">Aranea bruennichi</name>
    <dbReference type="NCBI Taxonomy" id="94029"/>
    <lineage>
        <taxon>Eukaryota</taxon>
        <taxon>Metazoa</taxon>
        <taxon>Ecdysozoa</taxon>
        <taxon>Arthropoda</taxon>
        <taxon>Chelicerata</taxon>
        <taxon>Arachnida</taxon>
        <taxon>Araneae</taxon>
        <taxon>Araneomorphae</taxon>
        <taxon>Entelegynae</taxon>
        <taxon>Araneoidea</taxon>
        <taxon>Araneidae</taxon>
        <taxon>Argiope</taxon>
    </lineage>
</organism>
<keyword evidence="6" id="KW-0418">Kinase</keyword>
<keyword evidence="6" id="KW-0808">Transferase</keyword>
<name>A0A8T0E7A8_ARGBR</name>
<dbReference type="PROSITE" id="PS50011">
    <property type="entry name" value="PROTEIN_KINASE_DOM"/>
    <property type="match status" value="1"/>
</dbReference>
<keyword evidence="1" id="KW-0479">Metal-binding</keyword>
<feature type="region of interest" description="Disordered" evidence="3">
    <location>
        <begin position="238"/>
        <end position="268"/>
    </location>
</feature>
<evidence type="ECO:0000256" key="3">
    <source>
        <dbReference type="SAM" id="MobiDB-lite"/>
    </source>
</evidence>
<dbReference type="Pfam" id="PF07714">
    <property type="entry name" value="PK_Tyr_Ser-Thr"/>
    <property type="match status" value="1"/>
</dbReference>
<dbReference type="EMBL" id="JABXBU010002230">
    <property type="protein sequence ID" value="KAF8767176.1"/>
    <property type="molecule type" value="Genomic_DNA"/>
</dbReference>
<keyword evidence="2" id="KW-0862">Zinc</keyword>
<dbReference type="InterPro" id="IPR046349">
    <property type="entry name" value="C1-like_sf"/>
</dbReference>
<feature type="compositionally biased region" description="Low complexity" evidence="3">
    <location>
        <begin position="246"/>
        <end position="264"/>
    </location>
</feature>
<gene>
    <name evidence="6" type="ORF">HNY73_020166</name>
</gene>
<dbReference type="PROSITE" id="PS50081">
    <property type="entry name" value="ZF_DAG_PE_2"/>
    <property type="match status" value="1"/>
</dbReference>
<evidence type="ECO:0000259" key="5">
    <source>
        <dbReference type="PROSITE" id="PS50081"/>
    </source>
</evidence>
<feature type="domain" description="Protein kinase" evidence="4">
    <location>
        <begin position="446"/>
        <end position="708"/>
    </location>
</feature>
<dbReference type="InterPro" id="IPR000719">
    <property type="entry name" value="Prot_kinase_dom"/>
</dbReference>
<dbReference type="Gene3D" id="1.10.510.10">
    <property type="entry name" value="Transferase(Phosphotransferase) domain 1"/>
    <property type="match status" value="1"/>
</dbReference>
<accession>A0A8T0E7A8</accession>
<dbReference type="PANTHER" id="PTHR44329:SF253">
    <property type="entry name" value="KINASE SUPPRESSOR OF RAS 2"/>
    <property type="match status" value="1"/>
</dbReference>
<dbReference type="InterPro" id="IPR051681">
    <property type="entry name" value="Ser/Thr_Kinases-Pseudokinases"/>
</dbReference>
<dbReference type="PANTHER" id="PTHR44329">
    <property type="entry name" value="SERINE/THREONINE-PROTEIN KINASE TNNI3K-RELATED"/>
    <property type="match status" value="1"/>
</dbReference>
<reference evidence="6" key="1">
    <citation type="journal article" date="2020" name="bioRxiv">
        <title>Chromosome-level reference genome of the European wasp spider Argiope bruennichi: a resource for studies on range expansion and evolutionary adaptation.</title>
        <authorList>
            <person name="Sheffer M.M."/>
            <person name="Hoppe A."/>
            <person name="Krehenwinkel H."/>
            <person name="Uhl G."/>
            <person name="Kuss A.W."/>
            <person name="Jensen L."/>
            <person name="Jensen C."/>
            <person name="Gillespie R.G."/>
            <person name="Hoff K.J."/>
            <person name="Prost S."/>
        </authorList>
    </citation>
    <scope>NUCLEOTIDE SEQUENCE</scope>
</reference>
<evidence type="ECO:0000313" key="6">
    <source>
        <dbReference type="EMBL" id="KAF8767176.1"/>
    </source>
</evidence>
<feature type="domain" description="Phorbol-ester/DAG-type" evidence="5">
    <location>
        <begin position="29"/>
        <end position="76"/>
    </location>
</feature>
<dbReference type="InterPro" id="IPR001245">
    <property type="entry name" value="Ser-Thr/Tyr_kinase_cat_dom"/>
</dbReference>
<reference evidence="6" key="2">
    <citation type="submission" date="2020-06" db="EMBL/GenBank/DDBJ databases">
        <authorList>
            <person name="Sheffer M."/>
        </authorList>
    </citation>
    <scope>NUCLEOTIDE SEQUENCE</scope>
</reference>
<dbReference type="CDD" id="cd00029">
    <property type="entry name" value="C1"/>
    <property type="match status" value="1"/>
</dbReference>
<dbReference type="AlphaFoldDB" id="A0A8T0E7A8"/>
<dbReference type="GO" id="GO:0004674">
    <property type="term" value="F:protein serine/threonine kinase activity"/>
    <property type="evidence" value="ECO:0007669"/>
    <property type="project" value="TreeGrafter"/>
</dbReference>
<evidence type="ECO:0000313" key="7">
    <source>
        <dbReference type="Proteomes" id="UP000807504"/>
    </source>
</evidence>
<evidence type="ECO:0000256" key="2">
    <source>
        <dbReference type="ARBA" id="ARBA00022833"/>
    </source>
</evidence>
<dbReference type="Proteomes" id="UP000807504">
    <property type="component" value="Unassembled WGS sequence"/>
</dbReference>
<dbReference type="SUPFAM" id="SSF57889">
    <property type="entry name" value="Cysteine-rich domain"/>
    <property type="match status" value="1"/>
</dbReference>
<dbReference type="SUPFAM" id="SSF56112">
    <property type="entry name" value="Protein kinase-like (PK-like)"/>
    <property type="match status" value="1"/>
</dbReference>
<dbReference type="GO" id="GO:0005524">
    <property type="term" value="F:ATP binding"/>
    <property type="evidence" value="ECO:0007669"/>
    <property type="project" value="InterPro"/>
</dbReference>
<comment type="caution">
    <text evidence="6">The sequence shown here is derived from an EMBL/GenBank/DDBJ whole genome shotgun (WGS) entry which is preliminary data.</text>
</comment>